<gene>
    <name evidence="1" type="ORF">GOEFS_039_00160</name>
</gene>
<evidence type="ECO:0000313" key="2">
    <source>
        <dbReference type="Proteomes" id="UP000035034"/>
    </source>
</evidence>
<dbReference type="Gene3D" id="1.10.287.1060">
    <property type="entry name" value="ESAT-6-like"/>
    <property type="match status" value="1"/>
</dbReference>
<protein>
    <recommendedName>
        <fullName evidence="3">ESAT-6-like protein</fullName>
    </recommendedName>
</protein>
<dbReference type="RefSeq" id="WP_007317119.1">
    <property type="nucleotide sequence ID" value="NZ_BAEH01000039.1"/>
</dbReference>
<proteinExistence type="predicted"/>
<name>H0QY81_9ACTN</name>
<dbReference type="STRING" id="1077974.GOEFS_039_00160"/>
<sequence length="97" mass="10173">MAGDIFAWRDSAATSAKTRVLSVSSALLGDIRDLDGKIKGRGGWVGTEHDTFTDVFDSWDKAATSVSQILEAVSKLIGAGGDAVVDYKAKVNQALGD</sequence>
<keyword evidence="2" id="KW-1185">Reference proteome</keyword>
<organism evidence="1 2">
    <name type="scientific">Gordonia effusa NBRC 100432</name>
    <dbReference type="NCBI Taxonomy" id="1077974"/>
    <lineage>
        <taxon>Bacteria</taxon>
        <taxon>Bacillati</taxon>
        <taxon>Actinomycetota</taxon>
        <taxon>Actinomycetes</taxon>
        <taxon>Mycobacteriales</taxon>
        <taxon>Gordoniaceae</taxon>
        <taxon>Gordonia</taxon>
    </lineage>
</organism>
<dbReference type="AlphaFoldDB" id="H0QY81"/>
<dbReference type="EMBL" id="BAEH01000039">
    <property type="protein sequence ID" value="GAB17782.1"/>
    <property type="molecule type" value="Genomic_DNA"/>
</dbReference>
<evidence type="ECO:0008006" key="3">
    <source>
        <dbReference type="Google" id="ProtNLM"/>
    </source>
</evidence>
<evidence type="ECO:0000313" key="1">
    <source>
        <dbReference type="EMBL" id="GAB17782.1"/>
    </source>
</evidence>
<accession>H0QY81</accession>
<dbReference type="SUPFAM" id="SSF140453">
    <property type="entry name" value="EsxAB dimer-like"/>
    <property type="match status" value="1"/>
</dbReference>
<comment type="caution">
    <text evidence="1">The sequence shown here is derived from an EMBL/GenBank/DDBJ whole genome shotgun (WGS) entry which is preliminary data.</text>
</comment>
<reference evidence="1 2" key="1">
    <citation type="submission" date="2011-12" db="EMBL/GenBank/DDBJ databases">
        <title>Whole genome shotgun sequence of Gordonia effusa NBRC 100432.</title>
        <authorList>
            <person name="Yoshida I."/>
            <person name="Takarada H."/>
            <person name="Hosoyama A."/>
            <person name="Tsuchikane K."/>
            <person name="Katsumata H."/>
            <person name="Yamazaki S."/>
            <person name="Fujita N."/>
        </authorList>
    </citation>
    <scope>NUCLEOTIDE SEQUENCE [LARGE SCALE GENOMIC DNA]</scope>
    <source>
        <strain evidence="1 2">NBRC 100432</strain>
    </source>
</reference>
<dbReference type="OrthoDB" id="4554345at2"/>
<dbReference type="InterPro" id="IPR036689">
    <property type="entry name" value="ESAT-6-like_sf"/>
</dbReference>
<dbReference type="Proteomes" id="UP000035034">
    <property type="component" value="Unassembled WGS sequence"/>
</dbReference>